<dbReference type="Proteomes" id="UP000178106">
    <property type="component" value="Unassembled WGS sequence"/>
</dbReference>
<evidence type="ECO:0000313" key="1">
    <source>
        <dbReference type="EMBL" id="OGZ17145.1"/>
    </source>
</evidence>
<sequence>MNKIGIVAFSFGAPSTISANTQITRIAEDQARLHNAPIYTQKDIKIHDSGIVVYQTDEEPGCPPPTLRIARGAVKWAKELSINELEIICAEPHLWRVKRDLEEAIRESGEKIIISVCPQIVLRDYHEDSWFDLSSTQKRTRSRRAWEKRENILKLLPFSIYTKIAS</sequence>
<accession>A0A1G2DU19</accession>
<gene>
    <name evidence="1" type="ORF">A2494_03670</name>
</gene>
<protein>
    <submittedName>
        <fullName evidence="1">Uncharacterized protein</fullName>
    </submittedName>
</protein>
<reference evidence="1 2" key="1">
    <citation type="journal article" date="2016" name="Nat. Commun.">
        <title>Thousands of microbial genomes shed light on interconnected biogeochemical processes in an aquifer system.</title>
        <authorList>
            <person name="Anantharaman K."/>
            <person name="Brown C.T."/>
            <person name="Hug L.A."/>
            <person name="Sharon I."/>
            <person name="Castelle C.J."/>
            <person name="Probst A.J."/>
            <person name="Thomas B.C."/>
            <person name="Singh A."/>
            <person name="Wilkins M.J."/>
            <person name="Karaoz U."/>
            <person name="Brodie E.L."/>
            <person name="Williams K.H."/>
            <person name="Hubbard S.S."/>
            <person name="Banfield J.F."/>
        </authorList>
    </citation>
    <scope>NUCLEOTIDE SEQUENCE [LARGE SCALE GENOMIC DNA]</scope>
</reference>
<comment type="caution">
    <text evidence="1">The sequence shown here is derived from an EMBL/GenBank/DDBJ whole genome shotgun (WGS) entry which is preliminary data.</text>
</comment>
<organism evidence="1 2">
    <name type="scientific">Candidatus Lloydbacteria bacterium RIFOXYC12_FULL_46_25</name>
    <dbReference type="NCBI Taxonomy" id="1798670"/>
    <lineage>
        <taxon>Bacteria</taxon>
        <taxon>Candidatus Lloydiibacteriota</taxon>
    </lineage>
</organism>
<proteinExistence type="predicted"/>
<dbReference type="AlphaFoldDB" id="A0A1G2DU19"/>
<name>A0A1G2DU19_9BACT</name>
<evidence type="ECO:0000313" key="2">
    <source>
        <dbReference type="Proteomes" id="UP000178106"/>
    </source>
</evidence>
<dbReference type="EMBL" id="MHLU01000149">
    <property type="protein sequence ID" value="OGZ17145.1"/>
    <property type="molecule type" value="Genomic_DNA"/>
</dbReference>